<dbReference type="RefSeq" id="XP_075084529.1">
    <property type="nucleotide sequence ID" value="XM_075228428.1"/>
</dbReference>
<reference evidence="1" key="1">
    <citation type="journal article" date="2014" name="Nat. Commun.">
        <title>The tobacco genome sequence and its comparison with those of tomato and potato.</title>
        <authorList>
            <person name="Sierro N."/>
            <person name="Battey J.N."/>
            <person name="Ouadi S."/>
            <person name="Bakaher N."/>
            <person name="Bovet L."/>
            <person name="Willig A."/>
            <person name="Goepfert S."/>
            <person name="Peitsch M.C."/>
            <person name="Ivanov N.V."/>
        </authorList>
    </citation>
    <scope>NUCLEOTIDE SEQUENCE [LARGE SCALE GENOMIC DNA]</scope>
</reference>
<gene>
    <name evidence="2" type="primary">LOC142167917</name>
</gene>
<evidence type="ECO:0000313" key="1">
    <source>
        <dbReference type="Proteomes" id="UP000790787"/>
    </source>
</evidence>
<evidence type="ECO:0000313" key="2">
    <source>
        <dbReference type="RefSeq" id="XP_075084529.1"/>
    </source>
</evidence>
<name>A0AC58SHT2_TOBAC</name>
<keyword evidence="1" id="KW-1185">Reference proteome</keyword>
<proteinExistence type="predicted"/>
<organism evidence="1 2">
    <name type="scientific">Nicotiana tabacum</name>
    <name type="common">Common tobacco</name>
    <dbReference type="NCBI Taxonomy" id="4097"/>
    <lineage>
        <taxon>Eukaryota</taxon>
        <taxon>Viridiplantae</taxon>
        <taxon>Streptophyta</taxon>
        <taxon>Embryophyta</taxon>
        <taxon>Tracheophyta</taxon>
        <taxon>Spermatophyta</taxon>
        <taxon>Magnoliopsida</taxon>
        <taxon>eudicotyledons</taxon>
        <taxon>Gunneridae</taxon>
        <taxon>Pentapetalae</taxon>
        <taxon>asterids</taxon>
        <taxon>lamiids</taxon>
        <taxon>Solanales</taxon>
        <taxon>Solanaceae</taxon>
        <taxon>Nicotianoideae</taxon>
        <taxon>Nicotianeae</taxon>
        <taxon>Nicotiana</taxon>
    </lineage>
</organism>
<reference evidence="2" key="2">
    <citation type="submission" date="2025-08" db="UniProtKB">
        <authorList>
            <consortium name="RefSeq"/>
        </authorList>
    </citation>
    <scope>IDENTIFICATION</scope>
    <source>
        <tissue evidence="2">Leaf</tissue>
    </source>
</reference>
<protein>
    <submittedName>
        <fullName evidence="2">Zinc finger BED domain-containing protein RICESLEEPER 2-like</fullName>
    </submittedName>
</protein>
<accession>A0AC58SHT2</accession>
<dbReference type="Proteomes" id="UP000790787">
    <property type="component" value="Chromosome 2"/>
</dbReference>
<sequence length="421" mass="48647">MAHILNLIVQYGLKEIDASVIRLRNIVRYVRSSLGMTLKFKQCCAHVKVECTKTLCLDVPTRWNSTYFMLDTAKNFEKAFDKFHLFDDGFSTYLCSHLCEDGSSAGPFESDDWVNVRNVIAFLARFHELTKKISGSRYVTCNFHFEDVSELYCHLKMYLISEDEHLRKMAERMQEKFKKYWDEPEKMNKIIFIASVLDPRNKFEYVSLALEEHFGEEKGKKINAEVHAYMNSLFEEYLKKYSTGSCPQSPSSSTSSNNTSNISSGSVLTASLIRTKHHLKKQKEDNGCGGAKSELDKYISEEQEPFSEEFDILKLAHDVLAIPISRVASECAFSTGGRILDSFRSSLTPKCMQALVCVQYWLREEKNPISVEENWEYLEELEFGSSAIMTRAPNAHPNRDDTYYLRKHIRRCLERLPEIHI</sequence>